<dbReference type="Gene3D" id="3.30.420.10">
    <property type="entry name" value="Ribonuclease H-like superfamily/Ribonuclease H"/>
    <property type="match status" value="1"/>
</dbReference>
<dbReference type="Pfam" id="PF24764">
    <property type="entry name" value="rva_4"/>
    <property type="match status" value="1"/>
</dbReference>
<protein>
    <recommendedName>
        <fullName evidence="1">Integrase catalytic domain-containing protein</fullName>
    </recommendedName>
</protein>
<dbReference type="KEGG" id="aqu:109590546"/>
<dbReference type="AlphaFoldDB" id="A0A1X7T089"/>
<evidence type="ECO:0000259" key="1">
    <source>
        <dbReference type="PROSITE" id="PS50994"/>
    </source>
</evidence>
<dbReference type="EnsemblMetazoa" id="XM_020006446.1">
    <property type="protein sequence ID" value="XP_019862005.1"/>
    <property type="gene ID" value="LOC109590546"/>
</dbReference>
<dbReference type="InterPro" id="IPR001584">
    <property type="entry name" value="Integrase_cat-core"/>
</dbReference>
<dbReference type="InParanoid" id="A0A1X7T089"/>
<dbReference type="InterPro" id="IPR036397">
    <property type="entry name" value="RNaseH_sf"/>
</dbReference>
<dbReference type="GO" id="GO:0015074">
    <property type="term" value="P:DNA integration"/>
    <property type="evidence" value="ECO:0007669"/>
    <property type="project" value="InterPro"/>
</dbReference>
<name>A0A1X7T089_AMPQE</name>
<dbReference type="EnsemblMetazoa" id="Aqu2.1.07745_001">
    <property type="protein sequence ID" value="Aqu2.1.07745_001"/>
    <property type="gene ID" value="Aqu2.1.07745"/>
</dbReference>
<evidence type="ECO:0000313" key="3">
    <source>
        <dbReference type="Proteomes" id="UP000007879"/>
    </source>
</evidence>
<reference evidence="3" key="1">
    <citation type="journal article" date="2010" name="Nature">
        <title>The Amphimedon queenslandica genome and the evolution of animal complexity.</title>
        <authorList>
            <person name="Srivastava M."/>
            <person name="Simakov O."/>
            <person name="Chapman J."/>
            <person name="Fahey B."/>
            <person name="Gauthier M.E."/>
            <person name="Mitros T."/>
            <person name="Richards G.S."/>
            <person name="Conaco C."/>
            <person name="Dacre M."/>
            <person name="Hellsten U."/>
            <person name="Larroux C."/>
            <person name="Putnam N.H."/>
            <person name="Stanke M."/>
            <person name="Adamska M."/>
            <person name="Darling A."/>
            <person name="Degnan S.M."/>
            <person name="Oakley T.H."/>
            <person name="Plachetzki D.C."/>
            <person name="Zhai Y."/>
            <person name="Adamski M."/>
            <person name="Calcino A."/>
            <person name="Cummins S.F."/>
            <person name="Goodstein D.M."/>
            <person name="Harris C."/>
            <person name="Jackson D.J."/>
            <person name="Leys S.P."/>
            <person name="Shu S."/>
            <person name="Woodcroft B.J."/>
            <person name="Vervoort M."/>
            <person name="Kosik K.S."/>
            <person name="Manning G."/>
            <person name="Degnan B.M."/>
            <person name="Rokhsar D.S."/>
        </authorList>
    </citation>
    <scope>NUCLEOTIDE SEQUENCE [LARGE SCALE GENOMIC DNA]</scope>
</reference>
<keyword evidence="3" id="KW-1185">Reference proteome</keyword>
<accession>A0A1X7T089</accession>
<dbReference type="PROSITE" id="PS50994">
    <property type="entry name" value="INTEGRASE"/>
    <property type="match status" value="1"/>
</dbReference>
<dbReference type="PANTHER" id="PTHR46791">
    <property type="entry name" value="EXPRESSED PROTEIN"/>
    <property type="match status" value="1"/>
</dbReference>
<dbReference type="SUPFAM" id="SSF53098">
    <property type="entry name" value="Ribonuclease H-like"/>
    <property type="match status" value="1"/>
</dbReference>
<dbReference type="OrthoDB" id="2686689at2759"/>
<dbReference type="Proteomes" id="UP000007879">
    <property type="component" value="Unassembled WGS sequence"/>
</dbReference>
<gene>
    <name evidence="2" type="primary">109590546</name>
</gene>
<organism evidence="2">
    <name type="scientific">Amphimedon queenslandica</name>
    <name type="common">Sponge</name>
    <dbReference type="NCBI Taxonomy" id="400682"/>
    <lineage>
        <taxon>Eukaryota</taxon>
        <taxon>Metazoa</taxon>
        <taxon>Porifera</taxon>
        <taxon>Demospongiae</taxon>
        <taxon>Heteroscleromorpha</taxon>
        <taxon>Haplosclerida</taxon>
        <taxon>Niphatidae</taxon>
        <taxon>Amphimedon</taxon>
    </lineage>
</organism>
<reference evidence="2" key="2">
    <citation type="submission" date="2017-05" db="UniProtKB">
        <authorList>
            <consortium name="EnsemblMetazoa"/>
        </authorList>
    </citation>
    <scope>IDENTIFICATION</scope>
</reference>
<dbReference type="InterPro" id="IPR058913">
    <property type="entry name" value="Integrase_dom_put"/>
</dbReference>
<sequence length="382" mass="43554">MANSGRKRLEIDIDDVEFLRSLRFTWEKIASILCVSRSTLYRRLQEVGLATAITYSDITDQNLDRLIYTIKETHPNDGERLMLGHLSSYGIRVPRHRLRASIHRVDPINTALRRSTIIRRRRYHASGPNAVWHIDGNHKMIHWHLVIHGGIDGFTRTIVFLKCSDNNRASTVLDSFTKATQSYNVPSKIRTDCGGENSEIWRCMINYHSTPSSVITGSSVHNERIERLWRDVTRSVSSLFISAFQELEEDGKLNPTNDLDVFCLHWVYLPLINKTLEEFRESWNNHPISTEHNNTPNQLLCQGLLSQDYSQPTATVSNRIQIPSSTNSVTVSFDKFQPCNTLKVTLQAVTHNLRSIDEAASKYIQVANIVASHLVANCNLCS</sequence>
<proteinExistence type="predicted"/>
<dbReference type="PANTHER" id="PTHR46791:SF7">
    <property type="entry name" value="INTEGRASE CATALYTIC DOMAIN-CONTAINING PROTEIN"/>
    <property type="match status" value="1"/>
</dbReference>
<dbReference type="eggNOG" id="ENOG502QSMG">
    <property type="taxonomic scope" value="Eukaryota"/>
</dbReference>
<evidence type="ECO:0000313" key="2">
    <source>
        <dbReference type="EnsemblMetazoa" id="Aqu2.1.07745_001"/>
    </source>
</evidence>
<dbReference type="GO" id="GO:0003676">
    <property type="term" value="F:nucleic acid binding"/>
    <property type="evidence" value="ECO:0007669"/>
    <property type="project" value="InterPro"/>
</dbReference>
<feature type="domain" description="Integrase catalytic" evidence="1">
    <location>
        <begin position="124"/>
        <end position="304"/>
    </location>
</feature>
<dbReference type="InterPro" id="IPR012337">
    <property type="entry name" value="RNaseH-like_sf"/>
</dbReference>